<gene>
    <name evidence="6" type="ORF">ECPE_LOCUS17133</name>
</gene>
<dbReference type="WBParaSite" id="ECPE_0001717701-mRNA-1">
    <property type="protein sequence ID" value="ECPE_0001717701-mRNA-1"/>
    <property type="gene ID" value="ECPE_0001717701"/>
</dbReference>
<dbReference type="GO" id="GO:0005524">
    <property type="term" value="F:ATP binding"/>
    <property type="evidence" value="ECO:0007669"/>
    <property type="project" value="UniProtKB-KW"/>
</dbReference>
<evidence type="ECO:0000313" key="8">
    <source>
        <dbReference type="WBParaSite" id="ECPE_0001717701-mRNA-1"/>
    </source>
</evidence>
<dbReference type="InterPro" id="IPR016185">
    <property type="entry name" value="PreATP-grasp_dom_sf"/>
</dbReference>
<dbReference type="EMBL" id="UZAN01067652">
    <property type="protein sequence ID" value="VDP94418.1"/>
    <property type="molecule type" value="Genomic_DNA"/>
</dbReference>
<dbReference type="InterPro" id="IPR011764">
    <property type="entry name" value="Biotin_carboxylation_dom"/>
</dbReference>
<sequence>MNEAYHIGPSNVQESYLRIDRLIDVAKRARVDAIHPGYGFLSESIEFAQACSDANLIFVGPPVTAIRDMGIKNLSKSIMAEAGVPVIQGKSLFRQRTVYCIVFSFCSMKRHENVVSDAYNIFGDFLLSLKIVTAPMHT</sequence>
<dbReference type="PANTHER" id="PTHR18866:SF33">
    <property type="entry name" value="METHYLCROTONOYL-COA CARBOXYLASE SUBUNIT ALPHA, MITOCHONDRIAL-RELATED"/>
    <property type="match status" value="1"/>
</dbReference>
<dbReference type="SUPFAM" id="SSF52440">
    <property type="entry name" value="PreATP-grasp domain"/>
    <property type="match status" value="1"/>
</dbReference>
<organism evidence="8">
    <name type="scientific">Echinostoma caproni</name>
    <dbReference type="NCBI Taxonomy" id="27848"/>
    <lineage>
        <taxon>Eukaryota</taxon>
        <taxon>Metazoa</taxon>
        <taxon>Spiralia</taxon>
        <taxon>Lophotrochozoa</taxon>
        <taxon>Platyhelminthes</taxon>
        <taxon>Trematoda</taxon>
        <taxon>Digenea</taxon>
        <taxon>Plagiorchiida</taxon>
        <taxon>Echinostomata</taxon>
        <taxon>Echinostomatoidea</taxon>
        <taxon>Echinostomatidae</taxon>
        <taxon>Echinostoma</taxon>
    </lineage>
</organism>
<evidence type="ECO:0000256" key="4">
    <source>
        <dbReference type="ARBA" id="ARBA00023267"/>
    </source>
</evidence>
<dbReference type="Gene3D" id="3.30.470.20">
    <property type="entry name" value="ATP-grasp fold, B domain"/>
    <property type="match status" value="1"/>
</dbReference>
<accession>A0A183BD48</accession>
<evidence type="ECO:0000313" key="6">
    <source>
        <dbReference type="EMBL" id="VDP94418.1"/>
    </source>
</evidence>
<dbReference type="OrthoDB" id="196847at2759"/>
<keyword evidence="7" id="KW-1185">Reference proteome</keyword>
<dbReference type="InterPro" id="IPR050856">
    <property type="entry name" value="Biotin_carboxylase_complex"/>
</dbReference>
<evidence type="ECO:0000259" key="5">
    <source>
        <dbReference type="PROSITE" id="PS50979"/>
    </source>
</evidence>
<dbReference type="Proteomes" id="UP000272942">
    <property type="component" value="Unassembled WGS sequence"/>
</dbReference>
<dbReference type="PROSITE" id="PS50979">
    <property type="entry name" value="BC"/>
    <property type="match status" value="1"/>
</dbReference>
<keyword evidence="2" id="KW-0547">Nucleotide-binding</keyword>
<evidence type="ECO:0000256" key="2">
    <source>
        <dbReference type="ARBA" id="ARBA00022741"/>
    </source>
</evidence>
<dbReference type="GO" id="GO:0005739">
    <property type="term" value="C:mitochondrion"/>
    <property type="evidence" value="ECO:0007669"/>
    <property type="project" value="TreeGrafter"/>
</dbReference>
<protein>
    <submittedName>
        <fullName evidence="8">Biotin carboxylation domain-containing protein</fullName>
    </submittedName>
</protein>
<keyword evidence="4" id="KW-0092">Biotin</keyword>
<dbReference type="AlphaFoldDB" id="A0A183BD48"/>
<dbReference type="GO" id="GO:0004485">
    <property type="term" value="F:methylcrotonoyl-CoA carboxylase activity"/>
    <property type="evidence" value="ECO:0007669"/>
    <property type="project" value="TreeGrafter"/>
</dbReference>
<feature type="domain" description="Biotin carboxylation" evidence="5">
    <location>
        <begin position="1"/>
        <end position="138"/>
    </location>
</feature>
<keyword evidence="1" id="KW-0436">Ligase</keyword>
<name>A0A183BD48_9TREM</name>
<dbReference type="Pfam" id="PF00289">
    <property type="entry name" value="Biotin_carb_N"/>
    <property type="match status" value="1"/>
</dbReference>
<evidence type="ECO:0000256" key="1">
    <source>
        <dbReference type="ARBA" id="ARBA00022598"/>
    </source>
</evidence>
<evidence type="ECO:0000313" key="7">
    <source>
        <dbReference type="Proteomes" id="UP000272942"/>
    </source>
</evidence>
<reference evidence="8" key="1">
    <citation type="submission" date="2016-06" db="UniProtKB">
        <authorList>
            <consortium name="WormBaseParasite"/>
        </authorList>
    </citation>
    <scope>IDENTIFICATION</scope>
</reference>
<keyword evidence="3" id="KW-0067">ATP-binding</keyword>
<proteinExistence type="predicted"/>
<dbReference type="InterPro" id="IPR005481">
    <property type="entry name" value="BC-like_N"/>
</dbReference>
<evidence type="ECO:0000256" key="3">
    <source>
        <dbReference type="ARBA" id="ARBA00022840"/>
    </source>
</evidence>
<dbReference type="PANTHER" id="PTHR18866">
    <property type="entry name" value="CARBOXYLASE:PYRUVATE/ACETYL-COA/PROPIONYL-COA CARBOXYLASE"/>
    <property type="match status" value="1"/>
</dbReference>
<reference evidence="6 7" key="2">
    <citation type="submission" date="2018-11" db="EMBL/GenBank/DDBJ databases">
        <authorList>
            <consortium name="Pathogen Informatics"/>
        </authorList>
    </citation>
    <scope>NUCLEOTIDE SEQUENCE [LARGE SCALE GENOMIC DNA]</scope>
    <source>
        <strain evidence="6 7">Egypt</strain>
    </source>
</reference>